<reference evidence="2 3" key="1">
    <citation type="submission" date="2016-10" db="EMBL/GenBank/DDBJ databases">
        <authorList>
            <person name="Varghese N."/>
            <person name="Submissions S."/>
        </authorList>
    </citation>
    <scope>NUCLEOTIDE SEQUENCE [LARGE SCALE GENOMIC DNA]</scope>
    <source>
        <strain evidence="2 3">LMG 22274</strain>
    </source>
</reference>
<evidence type="ECO:0000313" key="3">
    <source>
        <dbReference type="Proteomes" id="UP000183529"/>
    </source>
</evidence>
<sequence length="92" mass="9557">MKIDPVSRQESTPGSLASGTAGAVFSASGLPDAQSGEVQGEDSVSGGVLSRVLSRLSWCVAWLFGLEAFFAEPTAQGWPGGREQGSEGRKRD</sequence>
<evidence type="ECO:0000313" key="2">
    <source>
        <dbReference type="EMBL" id="SEJ61606.1"/>
    </source>
</evidence>
<organism evidence="2 3">
    <name type="scientific">Paraburkholderia tropica</name>
    <dbReference type="NCBI Taxonomy" id="92647"/>
    <lineage>
        <taxon>Bacteria</taxon>
        <taxon>Pseudomonadati</taxon>
        <taxon>Pseudomonadota</taxon>
        <taxon>Betaproteobacteria</taxon>
        <taxon>Burkholderiales</taxon>
        <taxon>Burkholderiaceae</taxon>
        <taxon>Paraburkholderia</taxon>
    </lineage>
</organism>
<accession>A0AAQ1GF51</accession>
<name>A0AAQ1GF51_9BURK</name>
<feature type="region of interest" description="Disordered" evidence="1">
    <location>
        <begin position="1"/>
        <end position="43"/>
    </location>
</feature>
<dbReference type="Proteomes" id="UP000183529">
    <property type="component" value="Unassembled WGS sequence"/>
</dbReference>
<dbReference type="RefSeq" id="WP_124263152.1">
    <property type="nucleotide sequence ID" value="NZ_CADFGN010000006.1"/>
</dbReference>
<gene>
    <name evidence="2" type="ORF">SAMN05216550_106282</name>
</gene>
<feature type="compositionally biased region" description="Polar residues" evidence="1">
    <location>
        <begin position="8"/>
        <end position="18"/>
    </location>
</feature>
<evidence type="ECO:0000256" key="1">
    <source>
        <dbReference type="SAM" id="MobiDB-lite"/>
    </source>
</evidence>
<proteinExistence type="predicted"/>
<dbReference type="EMBL" id="FNZM01000006">
    <property type="protein sequence ID" value="SEJ61606.1"/>
    <property type="molecule type" value="Genomic_DNA"/>
</dbReference>
<protein>
    <submittedName>
        <fullName evidence="2">Uncharacterized protein</fullName>
    </submittedName>
</protein>
<comment type="caution">
    <text evidence="2">The sequence shown here is derived from an EMBL/GenBank/DDBJ whole genome shotgun (WGS) entry which is preliminary data.</text>
</comment>
<dbReference type="AlphaFoldDB" id="A0AAQ1GF51"/>